<gene>
    <name evidence="1" type="ORF">MLD38_021082</name>
</gene>
<sequence length="90" mass="10243">MNVSCMEKFGQKKIPVLIPIPCMFSRTIHLSRKSTSDRDSLDIENSFRTVPSPSRMQAKSRSTRATIFSPPNSSCSGCWRTRRRGDYNSL</sequence>
<evidence type="ECO:0000313" key="2">
    <source>
        <dbReference type="Proteomes" id="UP001057402"/>
    </source>
</evidence>
<proteinExistence type="predicted"/>
<protein>
    <submittedName>
        <fullName evidence="1">Uncharacterized protein</fullName>
    </submittedName>
</protein>
<name>A0ACB9QHW6_9MYRT</name>
<evidence type="ECO:0000313" key="1">
    <source>
        <dbReference type="EMBL" id="KAI4365062.1"/>
    </source>
</evidence>
<dbReference type="Proteomes" id="UP001057402">
    <property type="component" value="Chromosome 6"/>
</dbReference>
<dbReference type="EMBL" id="CM042885">
    <property type="protein sequence ID" value="KAI4365062.1"/>
    <property type="molecule type" value="Genomic_DNA"/>
</dbReference>
<accession>A0ACB9QHW6</accession>
<organism evidence="1 2">
    <name type="scientific">Melastoma candidum</name>
    <dbReference type="NCBI Taxonomy" id="119954"/>
    <lineage>
        <taxon>Eukaryota</taxon>
        <taxon>Viridiplantae</taxon>
        <taxon>Streptophyta</taxon>
        <taxon>Embryophyta</taxon>
        <taxon>Tracheophyta</taxon>
        <taxon>Spermatophyta</taxon>
        <taxon>Magnoliopsida</taxon>
        <taxon>eudicotyledons</taxon>
        <taxon>Gunneridae</taxon>
        <taxon>Pentapetalae</taxon>
        <taxon>rosids</taxon>
        <taxon>malvids</taxon>
        <taxon>Myrtales</taxon>
        <taxon>Melastomataceae</taxon>
        <taxon>Melastomatoideae</taxon>
        <taxon>Melastomateae</taxon>
        <taxon>Melastoma</taxon>
    </lineage>
</organism>
<reference evidence="2" key="1">
    <citation type="journal article" date="2023" name="Front. Plant Sci.">
        <title>Chromosomal-level genome assembly of Melastoma candidum provides insights into trichome evolution.</title>
        <authorList>
            <person name="Zhong Y."/>
            <person name="Wu W."/>
            <person name="Sun C."/>
            <person name="Zou P."/>
            <person name="Liu Y."/>
            <person name="Dai S."/>
            <person name="Zhou R."/>
        </authorList>
    </citation>
    <scope>NUCLEOTIDE SEQUENCE [LARGE SCALE GENOMIC DNA]</scope>
</reference>
<keyword evidence="2" id="KW-1185">Reference proteome</keyword>
<comment type="caution">
    <text evidence="1">The sequence shown here is derived from an EMBL/GenBank/DDBJ whole genome shotgun (WGS) entry which is preliminary data.</text>
</comment>